<accession>A0A3A1TUP7</accession>
<dbReference type="SUPFAM" id="SSF53448">
    <property type="entry name" value="Nucleotide-diphospho-sugar transferases"/>
    <property type="match status" value="1"/>
</dbReference>
<dbReference type="RefSeq" id="WP_119482293.1">
    <property type="nucleotide sequence ID" value="NZ_QXTG01000002.1"/>
</dbReference>
<evidence type="ECO:0000313" key="4">
    <source>
        <dbReference type="Proteomes" id="UP000265742"/>
    </source>
</evidence>
<dbReference type="OrthoDB" id="3225550at2"/>
<dbReference type="Gene3D" id="3.90.550.60">
    <property type="match status" value="1"/>
</dbReference>
<name>A0A3A1TUP7_9MICO</name>
<sequence length="613" mass="65337">MAAALDREDLSTGWTPVQDVIGPLVGGVSADVLYATGARFEGAEATPSGERARPVVAAGTTASFGAYFNAFPAAVWRASTAARRVRLALRLDGPAAVVVVRSDAAGRRAQGVAATAGEDGALEVEVPLGDADGGFVWFEIAADRDTAVLAGTWSVDAAPLRGGRAVLGMPTMDRGAFVAANLRRVASAPDLLRQVRRMVVVDQGDAAVADDPEVAAAAEALDGALRILRQPNLGGSGGYSRILQEAVAEPGADVVVFLDDDIQVEPASLLRSLAFGRLTSRPTIVGGQMLDLGDPAVVQAAAERVTRGAFWWTAADERTSTHDHGALPLPDAPWVHARRDADYNGWWMCQFPLEAVRRLGSVLPLFLKWDDAEYSLRAAEAGVPTVSLPGAAVWHVAFRSKDDSIEWQAFFHARNRLVVAMLHGGSPLRVVGHGLAIDVKQLLAKQYPAARLRHAGVRAALEGPAALERRDDLQRARAIAAADPALPRLPLAEGDRARALRPRLAAPSGAGLATWAVRAALRQLLVGASGPLVRVPTAQWWVLARFGRVLAPTADGEALLLFATDRAALLQGLAEAFALHLRLLLRWRRTAARYRRAARDLASPEAWRRRFTA</sequence>
<dbReference type="InterPro" id="IPR029044">
    <property type="entry name" value="Nucleotide-diphossugar_trans"/>
</dbReference>
<gene>
    <name evidence="3" type="ORF">D1781_10745</name>
</gene>
<dbReference type="GO" id="GO:0016740">
    <property type="term" value="F:transferase activity"/>
    <property type="evidence" value="ECO:0007669"/>
    <property type="project" value="UniProtKB-KW"/>
</dbReference>
<feature type="domain" description="Galactofuranosyltransferase-2 C-terminal" evidence="2">
    <location>
        <begin position="435"/>
        <end position="612"/>
    </location>
</feature>
<keyword evidence="4" id="KW-1185">Reference proteome</keyword>
<dbReference type="EMBL" id="QXTG01000002">
    <property type="protein sequence ID" value="RIX27983.1"/>
    <property type="molecule type" value="Genomic_DNA"/>
</dbReference>
<dbReference type="InterPro" id="IPR045699">
    <property type="entry name" value="GlfT2_C"/>
</dbReference>
<dbReference type="Proteomes" id="UP000265742">
    <property type="component" value="Unassembled WGS sequence"/>
</dbReference>
<comment type="caution">
    <text evidence="3">The sequence shown here is derived from an EMBL/GenBank/DDBJ whole genome shotgun (WGS) entry which is preliminary data.</text>
</comment>
<dbReference type="Pfam" id="PF19320">
    <property type="entry name" value="GlfT2_domain3"/>
    <property type="match status" value="1"/>
</dbReference>
<evidence type="ECO:0000259" key="2">
    <source>
        <dbReference type="Pfam" id="PF19320"/>
    </source>
</evidence>
<dbReference type="Pfam" id="PF13641">
    <property type="entry name" value="Glyco_tranf_2_3"/>
    <property type="match status" value="1"/>
</dbReference>
<reference evidence="4" key="1">
    <citation type="submission" date="2018-09" db="EMBL/GenBank/DDBJ databases">
        <authorList>
            <person name="Kim I."/>
        </authorList>
    </citation>
    <scope>NUCLEOTIDE SEQUENCE [LARGE SCALE GENOMIC DNA]</scope>
    <source>
        <strain evidence="4">DD4a</strain>
    </source>
</reference>
<evidence type="ECO:0000259" key="1">
    <source>
        <dbReference type="Pfam" id="PF17994"/>
    </source>
</evidence>
<dbReference type="InterPro" id="IPR040492">
    <property type="entry name" value="GlfT2_N"/>
</dbReference>
<keyword evidence="3" id="KW-0808">Transferase</keyword>
<dbReference type="Pfam" id="PF17994">
    <property type="entry name" value="Glft2_N"/>
    <property type="match status" value="1"/>
</dbReference>
<feature type="domain" description="Galactofuranosyltransferase GlfT2 N-terminal" evidence="1">
    <location>
        <begin position="33"/>
        <end position="155"/>
    </location>
</feature>
<evidence type="ECO:0000313" key="3">
    <source>
        <dbReference type="EMBL" id="RIX27983.1"/>
    </source>
</evidence>
<organism evidence="3 4">
    <name type="scientific">Amnibacterium setariae</name>
    <dbReference type="NCBI Taxonomy" id="2306585"/>
    <lineage>
        <taxon>Bacteria</taxon>
        <taxon>Bacillati</taxon>
        <taxon>Actinomycetota</taxon>
        <taxon>Actinomycetes</taxon>
        <taxon>Micrococcales</taxon>
        <taxon>Microbacteriaceae</taxon>
        <taxon>Amnibacterium</taxon>
    </lineage>
</organism>
<dbReference type="AlphaFoldDB" id="A0A3A1TUP7"/>
<protein>
    <submittedName>
        <fullName evidence="3">Glycosyltransferase family 2 protein</fullName>
    </submittedName>
</protein>
<proteinExistence type="predicted"/>